<dbReference type="GO" id="GO:0005524">
    <property type="term" value="F:ATP binding"/>
    <property type="evidence" value="ECO:0007669"/>
    <property type="project" value="UniProtKB-KW"/>
</dbReference>
<evidence type="ECO:0000256" key="2">
    <source>
        <dbReference type="ARBA" id="ARBA00022801"/>
    </source>
</evidence>
<keyword evidence="1" id="KW-0547">Nucleotide-binding</keyword>
<dbReference type="PANTHER" id="PTHR11070">
    <property type="entry name" value="UVRD / RECB / PCRA DNA HELICASE FAMILY MEMBER"/>
    <property type="match status" value="1"/>
</dbReference>
<dbReference type="GO" id="GO:0003677">
    <property type="term" value="F:DNA binding"/>
    <property type="evidence" value="ECO:0007669"/>
    <property type="project" value="InterPro"/>
</dbReference>
<keyword evidence="3 6" id="KW-0347">Helicase</keyword>
<organism evidence="6 7">
    <name type="scientific">Eubacterium uniforme</name>
    <dbReference type="NCBI Taxonomy" id="39495"/>
    <lineage>
        <taxon>Bacteria</taxon>
        <taxon>Bacillati</taxon>
        <taxon>Bacillota</taxon>
        <taxon>Clostridia</taxon>
        <taxon>Eubacteriales</taxon>
        <taxon>Eubacteriaceae</taxon>
        <taxon>Eubacterium</taxon>
    </lineage>
</organism>
<gene>
    <name evidence="6" type="ORF">SAMN02745111_01093</name>
</gene>
<evidence type="ECO:0000313" key="6">
    <source>
        <dbReference type="EMBL" id="SKA65414.1"/>
    </source>
</evidence>
<dbReference type="SUPFAM" id="SSF52540">
    <property type="entry name" value="P-loop containing nucleoside triphosphate hydrolases"/>
    <property type="match status" value="1"/>
</dbReference>
<name>A0A1T4VKB4_9FIRM</name>
<evidence type="ECO:0000259" key="5">
    <source>
        <dbReference type="Pfam" id="PF00580"/>
    </source>
</evidence>
<dbReference type="PANTHER" id="PTHR11070:SF65">
    <property type="entry name" value="DNA 3'-5' HELICASE"/>
    <property type="match status" value="1"/>
</dbReference>
<dbReference type="InterPro" id="IPR000212">
    <property type="entry name" value="DNA_helicase_UvrD/REP"/>
</dbReference>
<evidence type="ECO:0000256" key="1">
    <source>
        <dbReference type="ARBA" id="ARBA00022741"/>
    </source>
</evidence>
<dbReference type="STRING" id="39495.SAMN02745111_01093"/>
<evidence type="ECO:0000256" key="4">
    <source>
        <dbReference type="ARBA" id="ARBA00022840"/>
    </source>
</evidence>
<accession>A0A1T4VKB4</accession>
<dbReference type="RefSeq" id="WP_078765967.1">
    <property type="nucleotide sequence ID" value="NZ_FUXZ01000006.1"/>
</dbReference>
<dbReference type="AlphaFoldDB" id="A0A1T4VKB4"/>
<keyword evidence="4" id="KW-0067">ATP-binding</keyword>
<sequence length="372" mass="43579">MAKQVILAVAGAGKTYHICHEIQPDKRNLIVAFTHANIKNIQNELIKAYGKIPDLTRVMTFDTFVYHMLIRPYEAAIFDFFGEDYSYDETSITIKKPPEQRIKVDSHYVINKKYRKKDCIWHYMDEKKQYYCETLSELAMYIKQGRNSLVRTAAMRLNRFFDNVMIDEFQDFREYDYELIVKLSKYLTNIFLVGDYYQHSVSGQNNSGKPFKMGKTYICYDDFIEKLQGERFDVDETSLIYSRRCSEEICSFVRKKLGIRIYSAEVNSGAIIRPLDVKKIIDDKNIKKLVFDNSSKYSFNAINWSYSKGDTYESACVILNGSTEELMDDNFSSSKLKTVTLNKLYVALTRSKGDLYIITKKEFDVLKEIYMK</sequence>
<dbReference type="Pfam" id="PF00580">
    <property type="entry name" value="UvrD-helicase"/>
    <property type="match status" value="1"/>
</dbReference>
<evidence type="ECO:0000256" key="3">
    <source>
        <dbReference type="ARBA" id="ARBA00022806"/>
    </source>
</evidence>
<dbReference type="Proteomes" id="UP000190814">
    <property type="component" value="Unassembled WGS sequence"/>
</dbReference>
<evidence type="ECO:0000313" key="7">
    <source>
        <dbReference type="Proteomes" id="UP000190814"/>
    </source>
</evidence>
<protein>
    <submittedName>
        <fullName evidence="6">UvrD/REP helicase N-terminal domain-containing protein</fullName>
    </submittedName>
</protein>
<dbReference type="EMBL" id="FUXZ01000006">
    <property type="protein sequence ID" value="SKA65414.1"/>
    <property type="molecule type" value="Genomic_DNA"/>
</dbReference>
<dbReference type="OrthoDB" id="5107704at2"/>
<proteinExistence type="predicted"/>
<dbReference type="Gene3D" id="3.40.50.300">
    <property type="entry name" value="P-loop containing nucleotide triphosphate hydrolases"/>
    <property type="match status" value="1"/>
</dbReference>
<reference evidence="6 7" key="1">
    <citation type="submission" date="2017-02" db="EMBL/GenBank/DDBJ databases">
        <authorList>
            <person name="Peterson S.W."/>
        </authorList>
    </citation>
    <scope>NUCLEOTIDE SEQUENCE [LARGE SCALE GENOMIC DNA]</scope>
    <source>
        <strain evidence="6 7">ATCC 35992</strain>
    </source>
</reference>
<dbReference type="InterPro" id="IPR027417">
    <property type="entry name" value="P-loop_NTPase"/>
</dbReference>
<feature type="domain" description="UvrD-like helicase ATP-binding" evidence="5">
    <location>
        <begin position="113"/>
        <end position="198"/>
    </location>
</feature>
<keyword evidence="2" id="KW-0378">Hydrolase</keyword>
<keyword evidence="7" id="KW-1185">Reference proteome</keyword>
<dbReference type="InterPro" id="IPR014016">
    <property type="entry name" value="UvrD-like_ATP-bd"/>
</dbReference>
<dbReference type="GO" id="GO:0003678">
    <property type="term" value="F:DNA helicase activity"/>
    <property type="evidence" value="ECO:0007669"/>
    <property type="project" value="InterPro"/>
</dbReference>
<dbReference type="GO" id="GO:0016787">
    <property type="term" value="F:hydrolase activity"/>
    <property type="evidence" value="ECO:0007669"/>
    <property type="project" value="UniProtKB-KW"/>
</dbReference>